<keyword evidence="4" id="KW-1003">Cell membrane</keyword>
<dbReference type="CDD" id="cd03214">
    <property type="entry name" value="ABC_Iron-Siderophores_B12_Hemin"/>
    <property type="match status" value="1"/>
</dbReference>
<feature type="domain" description="ABC transporter" evidence="11">
    <location>
        <begin position="13"/>
        <end position="249"/>
    </location>
</feature>
<evidence type="ECO:0000256" key="8">
    <source>
        <dbReference type="ARBA" id="ARBA00023004"/>
    </source>
</evidence>
<dbReference type="PANTHER" id="PTHR42771">
    <property type="entry name" value="IRON(3+)-HYDROXAMATE IMPORT ATP-BINDING PROTEIN FHUC"/>
    <property type="match status" value="1"/>
</dbReference>
<organism evidence="12 13">
    <name type="scientific">Rhodoferax koreensis</name>
    <dbReference type="NCBI Taxonomy" id="1842727"/>
    <lineage>
        <taxon>Bacteria</taxon>
        <taxon>Pseudomonadati</taxon>
        <taxon>Pseudomonadota</taxon>
        <taxon>Betaproteobacteria</taxon>
        <taxon>Burkholderiales</taxon>
        <taxon>Comamonadaceae</taxon>
        <taxon>Rhodoferax</taxon>
    </lineage>
</organism>
<evidence type="ECO:0000256" key="3">
    <source>
        <dbReference type="ARBA" id="ARBA00022448"/>
    </source>
</evidence>
<comment type="subcellular location">
    <subcellularLocation>
        <location evidence="1">Cell membrane</location>
        <topology evidence="1">Peripheral membrane protein</topology>
    </subcellularLocation>
</comment>
<evidence type="ECO:0000256" key="5">
    <source>
        <dbReference type="ARBA" id="ARBA00022496"/>
    </source>
</evidence>
<reference evidence="12 13" key="1">
    <citation type="submission" date="2017-01" db="EMBL/GenBank/DDBJ databases">
        <authorList>
            <person name="Mah S.A."/>
            <person name="Swanson W.J."/>
            <person name="Moy G.W."/>
            <person name="Vacquier V.D."/>
        </authorList>
    </citation>
    <scope>NUCLEOTIDE SEQUENCE [LARGE SCALE GENOMIC DNA]</scope>
    <source>
        <strain evidence="12 13">DCY110</strain>
    </source>
</reference>
<dbReference type="FunFam" id="3.40.50.300:FF:000134">
    <property type="entry name" value="Iron-enterobactin ABC transporter ATP-binding protein"/>
    <property type="match status" value="1"/>
</dbReference>
<evidence type="ECO:0000313" key="12">
    <source>
        <dbReference type="EMBL" id="APW39575.1"/>
    </source>
</evidence>
<dbReference type="PANTHER" id="PTHR42771:SF12">
    <property type="entry name" value="FE(3+) DICITRATE TRANSPORT ATP-BINDING PROTEIN FECE-RELATED"/>
    <property type="match status" value="1"/>
</dbReference>
<dbReference type="SUPFAM" id="SSF52540">
    <property type="entry name" value="P-loop containing nucleoside triphosphate hydrolases"/>
    <property type="match status" value="1"/>
</dbReference>
<evidence type="ECO:0000256" key="9">
    <source>
        <dbReference type="ARBA" id="ARBA00023065"/>
    </source>
</evidence>
<evidence type="ECO:0000256" key="7">
    <source>
        <dbReference type="ARBA" id="ARBA00022840"/>
    </source>
</evidence>
<dbReference type="RefSeq" id="WP_076202042.1">
    <property type="nucleotide sequence ID" value="NZ_CP019236.1"/>
</dbReference>
<evidence type="ECO:0000259" key="11">
    <source>
        <dbReference type="PROSITE" id="PS50893"/>
    </source>
</evidence>
<dbReference type="GO" id="GO:0005886">
    <property type="term" value="C:plasma membrane"/>
    <property type="evidence" value="ECO:0007669"/>
    <property type="project" value="UniProtKB-SubCell"/>
</dbReference>
<proteinExistence type="inferred from homology"/>
<evidence type="ECO:0000256" key="1">
    <source>
        <dbReference type="ARBA" id="ARBA00004202"/>
    </source>
</evidence>
<dbReference type="OrthoDB" id="5296765at2"/>
<evidence type="ECO:0000256" key="6">
    <source>
        <dbReference type="ARBA" id="ARBA00022741"/>
    </source>
</evidence>
<dbReference type="PROSITE" id="PS00211">
    <property type="entry name" value="ABC_TRANSPORTER_1"/>
    <property type="match status" value="1"/>
</dbReference>
<keyword evidence="7 12" id="KW-0067">ATP-binding</keyword>
<dbReference type="EMBL" id="CP019236">
    <property type="protein sequence ID" value="APW39575.1"/>
    <property type="molecule type" value="Genomic_DNA"/>
</dbReference>
<gene>
    <name evidence="12" type="primary">fecE</name>
    <name evidence="12" type="ORF">RD110_22140</name>
</gene>
<dbReference type="SMART" id="SM00382">
    <property type="entry name" value="AAA"/>
    <property type="match status" value="1"/>
</dbReference>
<dbReference type="STRING" id="1842727.RD110_22140"/>
<sequence>MPSTPLTSPTSRLRGHDLTLAYGDTRVAEHLSVDIPDGAFTVIVGPNACGKSTLLKALARLRRPQAGQVFLDGALIGSYPTREVARRLCLLPQTATAPEGIRVAELVARGRHPHQSLFGSWTAEDDRIVGQALQATETHDLADRLVDELSGGQRQRVWVAMVLAQDTQLLLLDEPTTYLDLAHQIDLLELFRDLNRNQGRTLVAVLHDLNHACRYADHLIVLRQGQLIAQGAPGNIITAALVEQVFDLPCRIIEDPVSRTPLVIPEGRRQA</sequence>
<dbReference type="InterPro" id="IPR003593">
    <property type="entry name" value="AAA+_ATPase"/>
</dbReference>
<evidence type="ECO:0000256" key="2">
    <source>
        <dbReference type="ARBA" id="ARBA00005417"/>
    </source>
</evidence>
<keyword evidence="8" id="KW-0408">Iron</keyword>
<dbReference type="InterPro" id="IPR051535">
    <property type="entry name" value="Siderophore_ABC-ATPase"/>
</dbReference>
<keyword evidence="3" id="KW-0813">Transport</keyword>
<dbReference type="KEGG" id="rhy:RD110_22140"/>
<dbReference type="Pfam" id="PF00005">
    <property type="entry name" value="ABC_tran"/>
    <property type="match status" value="1"/>
</dbReference>
<accession>A0A1P8K0Q2</accession>
<dbReference type="InterPro" id="IPR027417">
    <property type="entry name" value="P-loop_NTPase"/>
</dbReference>
<dbReference type="Gene3D" id="3.40.50.300">
    <property type="entry name" value="P-loop containing nucleotide triphosphate hydrolases"/>
    <property type="match status" value="1"/>
</dbReference>
<keyword evidence="5" id="KW-0410">Iron transport</keyword>
<dbReference type="GO" id="GO:0006826">
    <property type="term" value="P:iron ion transport"/>
    <property type="evidence" value="ECO:0007669"/>
    <property type="project" value="UniProtKB-KW"/>
</dbReference>
<evidence type="ECO:0000313" key="13">
    <source>
        <dbReference type="Proteomes" id="UP000186609"/>
    </source>
</evidence>
<evidence type="ECO:0000256" key="10">
    <source>
        <dbReference type="ARBA" id="ARBA00023136"/>
    </source>
</evidence>
<keyword evidence="10" id="KW-0472">Membrane</keyword>
<name>A0A1P8K0Q2_9BURK</name>
<keyword evidence="6" id="KW-0547">Nucleotide-binding</keyword>
<keyword evidence="9" id="KW-0406">Ion transport</keyword>
<protein>
    <submittedName>
        <fullName evidence="12">Iron-dicitrate transporter ATP-binding subunit</fullName>
    </submittedName>
</protein>
<keyword evidence="13" id="KW-1185">Reference proteome</keyword>
<dbReference type="PROSITE" id="PS50893">
    <property type="entry name" value="ABC_TRANSPORTER_2"/>
    <property type="match status" value="1"/>
</dbReference>
<dbReference type="GO" id="GO:0005524">
    <property type="term" value="F:ATP binding"/>
    <property type="evidence" value="ECO:0007669"/>
    <property type="project" value="UniProtKB-KW"/>
</dbReference>
<evidence type="ECO:0000256" key="4">
    <source>
        <dbReference type="ARBA" id="ARBA00022475"/>
    </source>
</evidence>
<dbReference type="AlphaFoldDB" id="A0A1P8K0Q2"/>
<dbReference type="InterPro" id="IPR017871">
    <property type="entry name" value="ABC_transporter-like_CS"/>
</dbReference>
<dbReference type="GO" id="GO:0016887">
    <property type="term" value="F:ATP hydrolysis activity"/>
    <property type="evidence" value="ECO:0007669"/>
    <property type="project" value="InterPro"/>
</dbReference>
<dbReference type="InterPro" id="IPR003439">
    <property type="entry name" value="ABC_transporter-like_ATP-bd"/>
</dbReference>
<dbReference type="Proteomes" id="UP000186609">
    <property type="component" value="Chromosome"/>
</dbReference>
<comment type="similarity">
    <text evidence="2">Belongs to the ABC transporter superfamily.</text>
</comment>